<evidence type="ECO:0000313" key="4">
    <source>
        <dbReference type="Proteomes" id="UP001153714"/>
    </source>
</evidence>
<dbReference type="EMBL" id="OU893332">
    <property type="protein sequence ID" value="CAG9782311.1"/>
    <property type="molecule type" value="Genomic_DNA"/>
</dbReference>
<reference evidence="3" key="2">
    <citation type="submission" date="2022-10" db="EMBL/GenBank/DDBJ databases">
        <authorList>
            <consortium name="ENA_rothamsted_submissions"/>
            <consortium name="culmorum"/>
            <person name="King R."/>
        </authorList>
    </citation>
    <scope>NUCLEOTIDE SEQUENCE</scope>
</reference>
<keyword evidence="4" id="KW-1185">Reference proteome</keyword>
<reference evidence="3" key="1">
    <citation type="submission" date="2021-12" db="EMBL/GenBank/DDBJ databases">
        <authorList>
            <person name="King R."/>
        </authorList>
    </citation>
    <scope>NUCLEOTIDE SEQUENCE</scope>
</reference>
<evidence type="ECO:0000256" key="1">
    <source>
        <dbReference type="SAM" id="Coils"/>
    </source>
</evidence>
<evidence type="ECO:0000313" key="3">
    <source>
        <dbReference type="EMBL" id="CAG9782311.1"/>
    </source>
</evidence>
<protein>
    <submittedName>
        <fullName evidence="3">Uncharacterized protein</fullName>
    </submittedName>
</protein>
<proteinExistence type="predicted"/>
<accession>A0A9N9QT13</accession>
<dbReference type="AlphaFoldDB" id="A0A9N9QT13"/>
<dbReference type="Proteomes" id="UP001153714">
    <property type="component" value="Chromosome 1"/>
</dbReference>
<keyword evidence="1" id="KW-0175">Coiled coil</keyword>
<gene>
    <name evidence="3" type="ORF">DIATSA_LOCUS583</name>
</gene>
<sequence>MENQLIGTSKEAKVLYDIYKYFATIERRNIEEIEDPVNIKNITKQDMIQKRTEKLLMSEEIVISEELVTKEEHFLQNPSFEFFTTEELVMSDDLAILEELVTTEEPVREEPMWIEQDKFEMTEKDNHEETEKQVKPITRDASNGIGIEESVILKNTKLLKTSDTVETSNTHLRVLTDDIPVNIGEESPAKQSLSEFLVIPKTPIKKGCKNQDHRSFVLTSKAWEDEELKKQNKKTEEIQAKENKKQQRLKIAEEKRLMVQQKKADNLKKKAIKIESETYKHAKRNKEKPKIIQNILIKPANENISNEDLNIDKDVTKQETYTDKQGSQNKNITDEETSETSQKINKQEKNKGKHTKPLTSTQILNILLQDGDSEGPMTVLNNSANHCTTMPMTIHLGQKL</sequence>
<dbReference type="OrthoDB" id="10665502at2759"/>
<feature type="region of interest" description="Disordered" evidence="2">
    <location>
        <begin position="319"/>
        <end position="358"/>
    </location>
</feature>
<organism evidence="3 4">
    <name type="scientific">Diatraea saccharalis</name>
    <name type="common">sugarcane borer</name>
    <dbReference type="NCBI Taxonomy" id="40085"/>
    <lineage>
        <taxon>Eukaryota</taxon>
        <taxon>Metazoa</taxon>
        <taxon>Ecdysozoa</taxon>
        <taxon>Arthropoda</taxon>
        <taxon>Hexapoda</taxon>
        <taxon>Insecta</taxon>
        <taxon>Pterygota</taxon>
        <taxon>Neoptera</taxon>
        <taxon>Endopterygota</taxon>
        <taxon>Lepidoptera</taxon>
        <taxon>Glossata</taxon>
        <taxon>Ditrysia</taxon>
        <taxon>Pyraloidea</taxon>
        <taxon>Crambidae</taxon>
        <taxon>Crambinae</taxon>
        <taxon>Diatraea</taxon>
    </lineage>
</organism>
<name>A0A9N9QT13_9NEOP</name>
<evidence type="ECO:0000256" key="2">
    <source>
        <dbReference type="SAM" id="MobiDB-lite"/>
    </source>
</evidence>
<feature type="coiled-coil region" evidence="1">
    <location>
        <begin position="228"/>
        <end position="277"/>
    </location>
</feature>